<keyword evidence="3" id="KW-0813">Transport</keyword>
<evidence type="ECO:0000256" key="6">
    <source>
        <dbReference type="ARBA" id="ARBA00022692"/>
    </source>
</evidence>
<keyword evidence="4" id="KW-1003">Cell membrane</keyword>
<dbReference type="PROSITE" id="PS52015">
    <property type="entry name" value="TONB_CTD"/>
    <property type="match status" value="1"/>
</dbReference>
<dbReference type="GO" id="GO:0055085">
    <property type="term" value="P:transmembrane transport"/>
    <property type="evidence" value="ECO:0007669"/>
    <property type="project" value="InterPro"/>
</dbReference>
<evidence type="ECO:0000256" key="1">
    <source>
        <dbReference type="ARBA" id="ARBA00004383"/>
    </source>
</evidence>
<evidence type="ECO:0000256" key="9">
    <source>
        <dbReference type="ARBA" id="ARBA00023136"/>
    </source>
</evidence>
<name>A0A0S2HY46_9BACT</name>
<dbReference type="GO" id="GO:0031992">
    <property type="term" value="F:energy transducer activity"/>
    <property type="evidence" value="ECO:0007669"/>
    <property type="project" value="InterPro"/>
</dbReference>
<dbReference type="GO" id="GO:0015031">
    <property type="term" value="P:protein transport"/>
    <property type="evidence" value="ECO:0007669"/>
    <property type="project" value="UniProtKB-KW"/>
</dbReference>
<keyword evidence="12" id="KW-1185">Reference proteome</keyword>
<gene>
    <name evidence="11" type="ORF">L21SP5_01359</name>
</gene>
<reference evidence="11 12" key="1">
    <citation type="submission" date="2015-11" db="EMBL/GenBank/DDBJ databases">
        <title>Description and complete genome sequence of a novel strain predominating in hypersaline microbial mats and representing a new family of the Bacteriodetes phylum.</title>
        <authorList>
            <person name="Spring S."/>
            <person name="Bunk B."/>
            <person name="Sproer C."/>
            <person name="Klenk H.-P."/>
        </authorList>
    </citation>
    <scope>NUCLEOTIDE SEQUENCE [LARGE SCALE GENOMIC DNA]</scope>
    <source>
        <strain evidence="11 12">L21-Spi-D4</strain>
    </source>
</reference>
<dbReference type="RefSeq" id="WP_057952514.1">
    <property type="nucleotide sequence ID" value="NZ_CP013118.1"/>
</dbReference>
<dbReference type="PRINTS" id="PR01374">
    <property type="entry name" value="TONBPROTEIN"/>
</dbReference>
<dbReference type="InterPro" id="IPR051045">
    <property type="entry name" value="TonB-dependent_transducer"/>
</dbReference>
<keyword evidence="9" id="KW-0472">Membrane</keyword>
<dbReference type="GO" id="GO:0015891">
    <property type="term" value="P:siderophore transport"/>
    <property type="evidence" value="ECO:0007669"/>
    <property type="project" value="InterPro"/>
</dbReference>
<organism evidence="11 12">
    <name type="scientific">Salinivirga cyanobacteriivorans</name>
    <dbReference type="NCBI Taxonomy" id="1307839"/>
    <lineage>
        <taxon>Bacteria</taxon>
        <taxon>Pseudomonadati</taxon>
        <taxon>Bacteroidota</taxon>
        <taxon>Bacteroidia</taxon>
        <taxon>Bacteroidales</taxon>
        <taxon>Salinivirgaceae</taxon>
        <taxon>Salinivirga</taxon>
    </lineage>
</organism>
<feature type="domain" description="TonB C-terminal" evidence="10">
    <location>
        <begin position="103"/>
        <end position="196"/>
    </location>
</feature>
<dbReference type="EMBL" id="CP013118">
    <property type="protein sequence ID" value="ALO15009.1"/>
    <property type="molecule type" value="Genomic_DNA"/>
</dbReference>
<dbReference type="InterPro" id="IPR037682">
    <property type="entry name" value="TonB_C"/>
</dbReference>
<keyword evidence="7" id="KW-0653">Protein transport</keyword>
<dbReference type="KEGG" id="blq:L21SP5_01359"/>
<dbReference type="GO" id="GO:0098797">
    <property type="term" value="C:plasma membrane protein complex"/>
    <property type="evidence" value="ECO:0007669"/>
    <property type="project" value="TreeGrafter"/>
</dbReference>
<dbReference type="Pfam" id="PF03544">
    <property type="entry name" value="TonB_C"/>
    <property type="match status" value="1"/>
</dbReference>
<dbReference type="Gene3D" id="3.90.930.1">
    <property type="match status" value="1"/>
</dbReference>
<evidence type="ECO:0000256" key="8">
    <source>
        <dbReference type="ARBA" id="ARBA00022989"/>
    </source>
</evidence>
<evidence type="ECO:0000256" key="4">
    <source>
        <dbReference type="ARBA" id="ARBA00022475"/>
    </source>
</evidence>
<keyword evidence="8" id="KW-1133">Transmembrane helix</keyword>
<dbReference type="AlphaFoldDB" id="A0A0S2HY46"/>
<dbReference type="InterPro" id="IPR003538">
    <property type="entry name" value="TonB"/>
</dbReference>
<dbReference type="SUPFAM" id="SSF74653">
    <property type="entry name" value="TolA/TonB C-terminal domain"/>
    <property type="match status" value="1"/>
</dbReference>
<keyword evidence="6" id="KW-0812">Transmembrane</keyword>
<dbReference type="InterPro" id="IPR006260">
    <property type="entry name" value="TonB/TolA_C"/>
</dbReference>
<protein>
    <recommendedName>
        <fullName evidence="10">TonB C-terminal domain-containing protein</fullName>
    </recommendedName>
</protein>
<evidence type="ECO:0000256" key="3">
    <source>
        <dbReference type="ARBA" id="ARBA00022448"/>
    </source>
</evidence>
<dbReference type="PANTHER" id="PTHR33446:SF2">
    <property type="entry name" value="PROTEIN TONB"/>
    <property type="match status" value="1"/>
</dbReference>
<evidence type="ECO:0000256" key="2">
    <source>
        <dbReference type="ARBA" id="ARBA00006555"/>
    </source>
</evidence>
<dbReference type="Gene3D" id="3.30.1150.10">
    <property type="match status" value="1"/>
</dbReference>
<dbReference type="OrthoDB" id="9812355at2"/>
<dbReference type="NCBIfam" id="TIGR01352">
    <property type="entry name" value="tonB_Cterm"/>
    <property type="match status" value="1"/>
</dbReference>
<dbReference type="Proteomes" id="UP000064893">
    <property type="component" value="Chromosome"/>
</dbReference>
<proteinExistence type="inferred from homology"/>
<evidence type="ECO:0000259" key="10">
    <source>
        <dbReference type="PROSITE" id="PS52015"/>
    </source>
</evidence>
<evidence type="ECO:0000313" key="12">
    <source>
        <dbReference type="Proteomes" id="UP000064893"/>
    </source>
</evidence>
<dbReference type="STRING" id="1307839.L21SP5_01359"/>
<evidence type="ECO:0000313" key="11">
    <source>
        <dbReference type="EMBL" id="ALO15009.1"/>
    </source>
</evidence>
<sequence length="196" mass="23257">MKKYQDNKLQLKLKRYFSPVNDSIYYFEEVDKQDHLWRTGYTNNKFPLHLVQEMKTYFENGQLESIRTYKNNRCIESTHWHEDRTPAPENRAIDLDSLAEFPGGQAELFKFISKNIRYPQQAKNKRITGKVFLQFIITDKGKVSDVKVIKSVHPLLDEEARRVVGSMPNWKPAKFMGKHVNIRYQVPINFNLIGFW</sequence>
<comment type="subcellular location">
    <subcellularLocation>
        <location evidence="1">Cell inner membrane</location>
        <topology evidence="1">Single-pass membrane protein</topology>
        <orientation evidence="1">Periplasmic side</orientation>
    </subcellularLocation>
</comment>
<accession>A0A0S2HY46</accession>
<evidence type="ECO:0000256" key="7">
    <source>
        <dbReference type="ARBA" id="ARBA00022927"/>
    </source>
</evidence>
<dbReference type="PANTHER" id="PTHR33446">
    <property type="entry name" value="PROTEIN TONB-RELATED"/>
    <property type="match status" value="1"/>
</dbReference>
<keyword evidence="5" id="KW-0997">Cell inner membrane</keyword>
<comment type="similarity">
    <text evidence="2">Belongs to the TonB family.</text>
</comment>
<evidence type="ECO:0000256" key="5">
    <source>
        <dbReference type="ARBA" id="ARBA00022519"/>
    </source>
</evidence>
<dbReference type="GO" id="GO:0030288">
    <property type="term" value="C:outer membrane-bounded periplasmic space"/>
    <property type="evidence" value="ECO:0007669"/>
    <property type="project" value="InterPro"/>
</dbReference>